<sequence>MTPPVIYHDPTSEPSRAVHWLCLEANIHVSIEYVWLTRGEHVSAEFLKVNPLHQVPAMKHGAFCLSEASAIMNYLTDLHGVSEQWFGNDIQSKAVINKYLSWYHTNLRKTLTLDYFLPALLMPVYLGFDKPAEAEIEAKLEALLQMFRNLESMLEGKLYLTGNAPSAADILYVSDLVALKIDPNYQEILSHYPNIIAWLARLESRPAYIEAHKAWEHVVPMILELNGSNKESPAWVAEACEAVL</sequence>
<dbReference type="AlphaFoldDB" id="A0A0B8P7N4"/>
<evidence type="ECO:0000259" key="5">
    <source>
        <dbReference type="PROSITE" id="PS50405"/>
    </source>
</evidence>
<protein>
    <submittedName>
        <fullName evidence="6">Glutathione S-transferase, delta</fullName>
        <ecNumber evidence="6">2.5.1.18</ecNumber>
    </submittedName>
</protein>
<dbReference type="InterPro" id="IPR051369">
    <property type="entry name" value="GST_Theta"/>
</dbReference>
<keyword evidence="7" id="KW-1185">Reference proteome</keyword>
<dbReference type="InterPro" id="IPR010987">
    <property type="entry name" value="Glutathione-S-Trfase_C-like"/>
</dbReference>
<dbReference type="EMBL" id="BBRZ01000134">
    <property type="protein sequence ID" value="GAM59253.1"/>
    <property type="molecule type" value="Genomic_DNA"/>
</dbReference>
<dbReference type="SFLD" id="SFLDS00019">
    <property type="entry name" value="Glutathione_Transferase_(cytos"/>
    <property type="match status" value="1"/>
</dbReference>
<dbReference type="GO" id="GO:0005737">
    <property type="term" value="C:cytoplasm"/>
    <property type="evidence" value="ECO:0007669"/>
    <property type="project" value="UniProtKB-SubCell"/>
</dbReference>
<dbReference type="InterPro" id="IPR036282">
    <property type="entry name" value="Glutathione-S-Trfase_C_sf"/>
</dbReference>
<accession>A0A0B8P7N4</accession>
<keyword evidence="2" id="KW-0963">Cytoplasm</keyword>
<evidence type="ECO:0000256" key="2">
    <source>
        <dbReference type="ARBA" id="ARBA00022490"/>
    </source>
</evidence>
<dbReference type="PROSITE" id="PS50405">
    <property type="entry name" value="GST_CTER"/>
    <property type="match status" value="1"/>
</dbReference>
<evidence type="ECO:0000256" key="1">
    <source>
        <dbReference type="ARBA" id="ARBA00004496"/>
    </source>
</evidence>
<feature type="domain" description="GST N-terminal" evidence="4">
    <location>
        <begin position="2"/>
        <end position="83"/>
    </location>
</feature>
<evidence type="ECO:0000313" key="7">
    <source>
        <dbReference type="Proteomes" id="UP000031671"/>
    </source>
</evidence>
<reference evidence="6 7" key="2">
    <citation type="submission" date="2015-01" db="EMBL/GenBank/DDBJ databases">
        <authorList>
            <consortium name="NBRP consortium"/>
            <person name="Sawabe T."/>
            <person name="Meirelles P."/>
            <person name="Feng G."/>
            <person name="Sayaka M."/>
            <person name="Hattori M."/>
            <person name="Ohkuma M."/>
        </authorList>
    </citation>
    <scope>NUCLEOTIDE SEQUENCE [LARGE SCALE GENOMIC DNA]</scope>
    <source>
        <strain evidence="7">JCM 19231</strain>
    </source>
</reference>
<dbReference type="GO" id="GO:0004364">
    <property type="term" value="F:glutathione transferase activity"/>
    <property type="evidence" value="ECO:0007669"/>
    <property type="project" value="UniProtKB-EC"/>
</dbReference>
<keyword evidence="6" id="KW-0808">Transferase</keyword>
<dbReference type="InterPro" id="IPR036249">
    <property type="entry name" value="Thioredoxin-like_sf"/>
</dbReference>
<dbReference type="PANTHER" id="PTHR43917">
    <property type="match status" value="1"/>
</dbReference>
<dbReference type="Gene3D" id="3.40.30.10">
    <property type="entry name" value="Glutaredoxin"/>
    <property type="match status" value="1"/>
</dbReference>
<dbReference type="SUPFAM" id="SSF47616">
    <property type="entry name" value="GST C-terminal domain-like"/>
    <property type="match status" value="1"/>
</dbReference>
<gene>
    <name evidence="6" type="ORF">JCM19231_1829</name>
</gene>
<comment type="similarity">
    <text evidence="3">Belongs to the GST superfamily.</text>
</comment>
<dbReference type="InterPro" id="IPR040079">
    <property type="entry name" value="Glutathione_S-Trfase"/>
</dbReference>
<dbReference type="Gene3D" id="1.20.1050.10">
    <property type="match status" value="1"/>
</dbReference>
<feature type="domain" description="GST C-terminal" evidence="5">
    <location>
        <begin position="89"/>
        <end position="221"/>
    </location>
</feature>
<dbReference type="Pfam" id="PF02798">
    <property type="entry name" value="GST_N"/>
    <property type="match status" value="1"/>
</dbReference>
<evidence type="ECO:0000313" key="6">
    <source>
        <dbReference type="EMBL" id="GAM59253.1"/>
    </source>
</evidence>
<dbReference type="PANTHER" id="PTHR43917:SF8">
    <property type="entry name" value="GH16740P-RELATED"/>
    <property type="match status" value="1"/>
</dbReference>
<evidence type="ECO:0000256" key="3">
    <source>
        <dbReference type="RuleBase" id="RU003494"/>
    </source>
</evidence>
<dbReference type="InterPro" id="IPR004045">
    <property type="entry name" value="Glutathione_S-Trfase_N"/>
</dbReference>
<evidence type="ECO:0000259" key="4">
    <source>
        <dbReference type="PROSITE" id="PS50404"/>
    </source>
</evidence>
<dbReference type="SFLD" id="SFLDG00358">
    <property type="entry name" value="Main_(cytGST)"/>
    <property type="match status" value="1"/>
</dbReference>
<dbReference type="SUPFAM" id="SSF52833">
    <property type="entry name" value="Thioredoxin-like"/>
    <property type="match status" value="1"/>
</dbReference>
<name>A0A0B8P7N4_9VIBR</name>
<reference evidence="6 7" key="1">
    <citation type="submission" date="2015-01" db="EMBL/GenBank/DDBJ databases">
        <title>Vibrio sp. C1 JCM 19231 whole genome shotgun sequence.</title>
        <authorList>
            <person name="Sawabe T."/>
            <person name="Meirelles P."/>
            <person name="Feng G."/>
            <person name="Sayaka M."/>
            <person name="Hattori M."/>
            <person name="Ohkuma M."/>
        </authorList>
    </citation>
    <scope>NUCLEOTIDE SEQUENCE [LARGE SCALE GENOMIC DNA]</scope>
    <source>
        <strain evidence="7">JCM 19231</strain>
    </source>
</reference>
<comment type="caution">
    <text evidence="6">The sequence shown here is derived from an EMBL/GenBank/DDBJ whole genome shotgun (WGS) entry which is preliminary data.</text>
</comment>
<dbReference type="PROSITE" id="PS50404">
    <property type="entry name" value="GST_NTER"/>
    <property type="match status" value="1"/>
</dbReference>
<organism evidence="6 7">
    <name type="scientific">Vibrio ishigakensis</name>
    <dbReference type="NCBI Taxonomy" id="1481914"/>
    <lineage>
        <taxon>Bacteria</taxon>
        <taxon>Pseudomonadati</taxon>
        <taxon>Pseudomonadota</taxon>
        <taxon>Gammaproteobacteria</taxon>
        <taxon>Vibrionales</taxon>
        <taxon>Vibrionaceae</taxon>
        <taxon>Vibrio</taxon>
    </lineage>
</organism>
<dbReference type="InterPro" id="IPR004046">
    <property type="entry name" value="GST_C"/>
</dbReference>
<comment type="subcellular location">
    <subcellularLocation>
        <location evidence="1">Cytoplasm</location>
    </subcellularLocation>
</comment>
<dbReference type="Proteomes" id="UP000031671">
    <property type="component" value="Unassembled WGS sequence"/>
</dbReference>
<dbReference type="Pfam" id="PF00043">
    <property type="entry name" value="GST_C"/>
    <property type="match status" value="1"/>
</dbReference>
<proteinExistence type="inferred from homology"/>
<dbReference type="EC" id="2.5.1.18" evidence="6"/>